<dbReference type="GO" id="GO:0008270">
    <property type="term" value="F:zinc ion binding"/>
    <property type="evidence" value="ECO:0007669"/>
    <property type="project" value="InterPro"/>
</dbReference>
<feature type="region of interest" description="Disordered" evidence="2">
    <location>
        <begin position="609"/>
        <end position="655"/>
    </location>
</feature>
<dbReference type="Proteomes" id="UP000604273">
    <property type="component" value="Unassembled WGS sequence"/>
</dbReference>
<dbReference type="GO" id="GO:0003700">
    <property type="term" value="F:DNA-binding transcription factor activity"/>
    <property type="evidence" value="ECO:0007669"/>
    <property type="project" value="InterPro"/>
</dbReference>
<name>A0A8H4T068_9HYPO</name>
<dbReference type="InterPro" id="IPR050987">
    <property type="entry name" value="AtrR-like"/>
</dbReference>
<organism evidence="4 5">
    <name type="scientific">Fusarium gaditjirri</name>
    <dbReference type="NCBI Taxonomy" id="282569"/>
    <lineage>
        <taxon>Eukaryota</taxon>
        <taxon>Fungi</taxon>
        <taxon>Dikarya</taxon>
        <taxon>Ascomycota</taxon>
        <taxon>Pezizomycotina</taxon>
        <taxon>Sordariomycetes</taxon>
        <taxon>Hypocreomycetidae</taxon>
        <taxon>Hypocreales</taxon>
        <taxon>Nectriaceae</taxon>
        <taxon>Fusarium</taxon>
        <taxon>Fusarium nisikadoi species complex</taxon>
    </lineage>
</organism>
<evidence type="ECO:0000256" key="2">
    <source>
        <dbReference type="SAM" id="MobiDB-lite"/>
    </source>
</evidence>
<dbReference type="EMBL" id="JABFAI010000249">
    <property type="protein sequence ID" value="KAF4948894.1"/>
    <property type="molecule type" value="Genomic_DNA"/>
</dbReference>
<evidence type="ECO:0000313" key="5">
    <source>
        <dbReference type="Proteomes" id="UP000604273"/>
    </source>
</evidence>
<dbReference type="InterPro" id="IPR007219">
    <property type="entry name" value="XnlR_reg_dom"/>
</dbReference>
<comment type="caution">
    <text evidence="4">The sequence shown here is derived from an EMBL/GenBank/DDBJ whole genome shotgun (WGS) entry which is preliminary data.</text>
</comment>
<dbReference type="AlphaFoldDB" id="A0A8H4T068"/>
<feature type="region of interest" description="Disordered" evidence="2">
    <location>
        <begin position="54"/>
        <end position="92"/>
    </location>
</feature>
<evidence type="ECO:0000259" key="3">
    <source>
        <dbReference type="SMART" id="SM00906"/>
    </source>
</evidence>
<reference evidence="4" key="1">
    <citation type="journal article" date="2020" name="BMC Genomics">
        <title>Correction to: Identification and distribution of gene clusters required for synthesis of sphingolipid metabolism inhibitors in diverse species of the filamentous fungus Fusarium.</title>
        <authorList>
            <person name="Kim H.S."/>
            <person name="Lohmar J.M."/>
            <person name="Busman M."/>
            <person name="Brown D.W."/>
            <person name="Naumann T.A."/>
            <person name="Divon H.H."/>
            <person name="Lysoe E."/>
            <person name="Uhlig S."/>
            <person name="Proctor R.H."/>
        </authorList>
    </citation>
    <scope>NUCLEOTIDE SEQUENCE</scope>
    <source>
        <strain evidence="4">NRRL 45417</strain>
    </source>
</reference>
<evidence type="ECO:0000256" key="1">
    <source>
        <dbReference type="ARBA" id="ARBA00023242"/>
    </source>
</evidence>
<gene>
    <name evidence="4" type="ORF">FGADI_9178</name>
</gene>
<dbReference type="GO" id="GO:0006351">
    <property type="term" value="P:DNA-templated transcription"/>
    <property type="evidence" value="ECO:0007669"/>
    <property type="project" value="InterPro"/>
</dbReference>
<reference evidence="4" key="2">
    <citation type="submission" date="2020-05" db="EMBL/GenBank/DDBJ databases">
        <authorList>
            <person name="Kim H.-S."/>
            <person name="Proctor R.H."/>
            <person name="Brown D.W."/>
        </authorList>
    </citation>
    <scope>NUCLEOTIDE SEQUENCE</scope>
    <source>
        <strain evidence="4">NRRL 45417</strain>
    </source>
</reference>
<protein>
    <recommendedName>
        <fullName evidence="3">Xylanolytic transcriptional activator regulatory domain-containing protein</fullName>
    </recommendedName>
</protein>
<dbReference type="PANTHER" id="PTHR46910:SF9">
    <property type="entry name" value="MISCELLANEOUS ZN(II)2CYS6 TRANSCRIPTION FACTOR (EUROFUNG)"/>
    <property type="match status" value="1"/>
</dbReference>
<sequence length="773" mass="86896">MTTRYRIQLPLDILLNRRLIIRHLHLQLHLQLTRSKPNVTVWCLGCRVKMSSHHSPYDNIETASHSTLGHSEPQGQKRKHSTSQPGREYGLMRDTGEHDAARFVGSGSGIHYIRAVHLRLAKRSASRTTEPGSSTINTLIPGEDDQLRQDASIRRNREQFLWRNDEVRDDIPPGRETFEDFVEWSKSYFEAWHPVLPFLHGPQVLGLFEDVAKNGMLLLDPTDTVILKSVLSISLADSRQATPFKKPIPKVYLFNSVDDALASSQFALSQPASIRSTQAALAIQLFLTSMLCLNAASRLGGLIVRTAFHMGLHRCPARYPFFTDKEVSVRRRVFWCIYILERLLCQSLGLPLDIRDDDLDVCYPGEERHTITNREENPGRLQLLTFVAKHARIRGLILELRNKSMLQRQDTADRAAFVQAELAKWFNEIQDAVEEDDLTDTGTTSPAISEHHKIMLLVLKHESAICLNRPGLASEHPSSSYSSAFQACISAAKSILIILKKHRNRHQLSVDSTSAKSQTPLLWPSFTWSIWISAFVLIHAAFEKQVHLGSAMRHVAAAKDILGHLAARDTSWPEYCLGAIDELTSTVQELSQERPTMIESPADAIITTRSFSPSVGSQVRGGENTTPTRPPRVQHAQSQGTETRDSPNYVPQNTSSNIQAFQGLSSTQPFKPQQNKRPRTTYHSTGILSQDMPYSQPQNTQASYSNDFLSTPNTSLNPEGPPGMNLDNIPLEGHESMMWYDQLFASSFSAIDNPFLVNAEFDASVDPTWNYLR</sequence>
<dbReference type="PANTHER" id="PTHR46910">
    <property type="entry name" value="TRANSCRIPTION FACTOR PDR1"/>
    <property type="match status" value="1"/>
</dbReference>
<feature type="domain" description="Xylanolytic transcriptional activator regulatory" evidence="3">
    <location>
        <begin position="296"/>
        <end position="370"/>
    </location>
</feature>
<dbReference type="Pfam" id="PF04082">
    <property type="entry name" value="Fungal_trans"/>
    <property type="match status" value="1"/>
</dbReference>
<keyword evidence="1" id="KW-0539">Nucleus</keyword>
<dbReference type="CDD" id="cd12148">
    <property type="entry name" value="fungal_TF_MHR"/>
    <property type="match status" value="1"/>
</dbReference>
<dbReference type="GO" id="GO:0003677">
    <property type="term" value="F:DNA binding"/>
    <property type="evidence" value="ECO:0007669"/>
    <property type="project" value="InterPro"/>
</dbReference>
<proteinExistence type="predicted"/>
<feature type="compositionally biased region" description="Polar residues" evidence="2">
    <location>
        <begin position="609"/>
        <end position="627"/>
    </location>
</feature>
<evidence type="ECO:0000313" key="4">
    <source>
        <dbReference type="EMBL" id="KAF4948894.1"/>
    </source>
</evidence>
<accession>A0A8H4T068</accession>
<keyword evidence="5" id="KW-1185">Reference proteome</keyword>
<dbReference type="OrthoDB" id="3266505at2759"/>
<dbReference type="SMART" id="SM00906">
    <property type="entry name" value="Fungal_trans"/>
    <property type="match status" value="1"/>
</dbReference>